<name>A0A146M6W8_LYGHE</name>
<evidence type="ECO:0000313" key="1">
    <source>
        <dbReference type="EMBL" id="JAQ14496.1"/>
    </source>
</evidence>
<gene>
    <name evidence="1" type="ORF">g.59272</name>
</gene>
<protein>
    <submittedName>
        <fullName evidence="1">Uncharacterized protein</fullName>
    </submittedName>
</protein>
<accession>A0A146M6W8</accession>
<proteinExistence type="predicted"/>
<dbReference type="EMBL" id="GDHC01004133">
    <property type="protein sequence ID" value="JAQ14496.1"/>
    <property type="molecule type" value="Transcribed_RNA"/>
</dbReference>
<dbReference type="AlphaFoldDB" id="A0A146M6W8"/>
<sequence length="346" mass="39094">MYVIPKSLQVREIDEVNFNFQDLIDKFVTICRDYDAPISAEKKCQALEFCVQVIKEIGPKSGKAKKEGKNQAWIMAFSDENTSSELCIVTSNRHVPRINRNRYVPGKHLTITAKQAGMLAVRKFSELAQFALTTNPPTFVLTPAARIVFRKEIITKIAEEAGWELKDTVKFLNNSCQFGSQYFQPTEVRASIAAVATMRATRAVRDPGARRSIVIKTIQQYKDNHHDINKQELLLMSRFATRGSQGEWLDAFVSEVQFLFEHAQMTKRRTTSQPTAESTSTEAPFSPKMDVFLADLKSRHSSLKREYDEAGPDLQIAILLEGADLGFRVDQTWDEQVAQVVTGVLP</sequence>
<organism evidence="1">
    <name type="scientific">Lygus hesperus</name>
    <name type="common">Western plant bug</name>
    <dbReference type="NCBI Taxonomy" id="30085"/>
    <lineage>
        <taxon>Eukaryota</taxon>
        <taxon>Metazoa</taxon>
        <taxon>Ecdysozoa</taxon>
        <taxon>Arthropoda</taxon>
        <taxon>Hexapoda</taxon>
        <taxon>Insecta</taxon>
        <taxon>Pterygota</taxon>
        <taxon>Neoptera</taxon>
        <taxon>Paraneoptera</taxon>
        <taxon>Hemiptera</taxon>
        <taxon>Heteroptera</taxon>
        <taxon>Panheteroptera</taxon>
        <taxon>Cimicomorpha</taxon>
        <taxon>Miridae</taxon>
        <taxon>Mirini</taxon>
        <taxon>Lygus</taxon>
    </lineage>
</organism>
<reference evidence="1" key="1">
    <citation type="journal article" date="2016" name="Gigascience">
        <title>De novo construction of an expanded transcriptome assembly for the western tarnished plant bug, Lygus hesperus.</title>
        <authorList>
            <person name="Tassone E.E."/>
            <person name="Geib S.M."/>
            <person name="Hall B."/>
            <person name="Fabrick J.A."/>
            <person name="Brent C.S."/>
            <person name="Hull J.J."/>
        </authorList>
    </citation>
    <scope>NUCLEOTIDE SEQUENCE</scope>
</reference>